<dbReference type="PANTHER" id="PTHR33909">
    <property type="entry name" value="SEC TRANSLOCON ACCESSORY COMPLEX SUBUNIT YAJC"/>
    <property type="match status" value="1"/>
</dbReference>
<keyword evidence="6" id="KW-0812">Transmembrane</keyword>
<dbReference type="EMBL" id="AP022345">
    <property type="protein sequence ID" value="BBU67797.1"/>
    <property type="molecule type" value="Genomic_DNA"/>
</dbReference>
<organism evidence="11 12">
    <name type="scientific">Fluviibacter phosphoraccumulans</name>
    <dbReference type="NCBI Taxonomy" id="1751046"/>
    <lineage>
        <taxon>Bacteria</taxon>
        <taxon>Pseudomonadati</taxon>
        <taxon>Pseudomonadota</taxon>
        <taxon>Betaproteobacteria</taxon>
        <taxon>Rhodocyclales</taxon>
        <taxon>Fluviibacteraceae</taxon>
        <taxon>Fluviibacter</taxon>
    </lineage>
</organism>
<comment type="similarity">
    <text evidence="2">Belongs to the YajC family.</text>
</comment>
<sequence length="101" mass="10712">MNASLQDSLSQFLPLIAMFAILYFLMIRPQMKKAKEHKALIAGLQKGDEVVTQGGLTGKVSAIGDNYVKIEVGSNSAGAVEITVQRPAIGIVLPKGSLNSL</sequence>
<accession>A0A679HWS5</accession>
<dbReference type="PANTHER" id="PTHR33909:SF1">
    <property type="entry name" value="SEC TRANSLOCON ACCESSORY COMPLEX SUBUNIT YAJC"/>
    <property type="match status" value="1"/>
</dbReference>
<evidence type="ECO:0000313" key="12">
    <source>
        <dbReference type="Proteomes" id="UP000463961"/>
    </source>
</evidence>
<evidence type="ECO:0000256" key="8">
    <source>
        <dbReference type="ARBA" id="ARBA00022989"/>
    </source>
</evidence>
<keyword evidence="10" id="KW-0472">Membrane</keyword>
<keyword evidence="12" id="KW-1185">Reference proteome</keyword>
<reference evidence="12" key="1">
    <citation type="submission" date="2020-01" db="EMBL/GenBank/DDBJ databases">
        <title>Phosphoaccumulans saitamaens gen. nov., sp. nov., a polyphosphate accumulating bacterium isolated from surface river water.</title>
        <authorList>
            <person name="Watanabe K."/>
            <person name="Suda W."/>
        </authorList>
    </citation>
    <scope>NUCLEOTIDE SEQUENCE [LARGE SCALE GENOMIC DNA]</scope>
    <source>
        <strain evidence="12">ICHIAU1</strain>
    </source>
</reference>
<dbReference type="InterPro" id="IPR003849">
    <property type="entry name" value="Preprotein_translocase_YajC"/>
</dbReference>
<keyword evidence="7" id="KW-0653">Protein transport</keyword>
<evidence type="ECO:0000256" key="2">
    <source>
        <dbReference type="ARBA" id="ARBA00006742"/>
    </source>
</evidence>
<protein>
    <recommendedName>
        <fullName evidence="3">Sec translocon accessory complex subunit YajC</fullName>
    </recommendedName>
</protein>
<evidence type="ECO:0000256" key="4">
    <source>
        <dbReference type="ARBA" id="ARBA00022448"/>
    </source>
</evidence>
<evidence type="ECO:0000256" key="1">
    <source>
        <dbReference type="ARBA" id="ARBA00004162"/>
    </source>
</evidence>
<evidence type="ECO:0000256" key="5">
    <source>
        <dbReference type="ARBA" id="ARBA00022475"/>
    </source>
</evidence>
<evidence type="ECO:0000256" key="3">
    <source>
        <dbReference type="ARBA" id="ARBA00014962"/>
    </source>
</evidence>
<dbReference type="PRINTS" id="PR01853">
    <property type="entry name" value="YAJCTRNLCASE"/>
</dbReference>
<evidence type="ECO:0000313" key="11">
    <source>
        <dbReference type="EMBL" id="BBU67797.1"/>
    </source>
</evidence>
<keyword evidence="5" id="KW-1003">Cell membrane</keyword>
<name>A0A679HWS5_9RHOO</name>
<dbReference type="SMART" id="SM01323">
    <property type="entry name" value="YajC"/>
    <property type="match status" value="1"/>
</dbReference>
<keyword evidence="9" id="KW-0811">Translocation</keyword>
<evidence type="ECO:0000256" key="6">
    <source>
        <dbReference type="ARBA" id="ARBA00022692"/>
    </source>
</evidence>
<dbReference type="GO" id="GO:0015031">
    <property type="term" value="P:protein transport"/>
    <property type="evidence" value="ECO:0007669"/>
    <property type="project" value="UniProtKB-KW"/>
</dbReference>
<evidence type="ECO:0000256" key="10">
    <source>
        <dbReference type="ARBA" id="ARBA00023136"/>
    </source>
</evidence>
<dbReference type="GO" id="GO:0005886">
    <property type="term" value="C:plasma membrane"/>
    <property type="evidence" value="ECO:0007669"/>
    <property type="project" value="UniProtKB-SubCell"/>
</dbReference>
<comment type="subcellular location">
    <subcellularLocation>
        <location evidence="1">Cell membrane</location>
        <topology evidence="1">Single-pass membrane protein</topology>
    </subcellularLocation>
</comment>
<evidence type="ECO:0000256" key="7">
    <source>
        <dbReference type="ARBA" id="ARBA00022927"/>
    </source>
</evidence>
<dbReference type="NCBIfam" id="TIGR00739">
    <property type="entry name" value="yajC"/>
    <property type="match status" value="1"/>
</dbReference>
<evidence type="ECO:0000256" key="9">
    <source>
        <dbReference type="ARBA" id="ARBA00023010"/>
    </source>
</evidence>
<gene>
    <name evidence="11" type="primary">yajC</name>
    <name evidence="11" type="ORF">ICHIAU1_00800</name>
</gene>
<dbReference type="RefSeq" id="WP_242451501.1">
    <property type="nucleotide sequence ID" value="NZ_AP022345.1"/>
</dbReference>
<dbReference type="Pfam" id="PF02699">
    <property type="entry name" value="YajC"/>
    <property type="match status" value="1"/>
</dbReference>
<keyword evidence="4" id="KW-0813">Transport</keyword>
<proteinExistence type="inferred from homology"/>
<dbReference type="Proteomes" id="UP000463961">
    <property type="component" value="Chromosome"/>
</dbReference>
<dbReference type="AlphaFoldDB" id="A0A679HWS5"/>
<keyword evidence="8" id="KW-1133">Transmembrane helix</keyword>